<accession>A0A0F9GTG5</accession>
<comment type="caution">
    <text evidence="1">The sequence shown here is derived from an EMBL/GenBank/DDBJ whole genome shotgun (WGS) entry which is preliminary data.</text>
</comment>
<feature type="non-terminal residue" evidence="1">
    <location>
        <position position="1"/>
    </location>
</feature>
<dbReference type="EMBL" id="LAZR01027224">
    <property type="protein sequence ID" value="KKL66387.1"/>
    <property type="molecule type" value="Genomic_DNA"/>
</dbReference>
<reference evidence="1" key="1">
    <citation type="journal article" date="2015" name="Nature">
        <title>Complex archaea that bridge the gap between prokaryotes and eukaryotes.</title>
        <authorList>
            <person name="Spang A."/>
            <person name="Saw J.H."/>
            <person name="Jorgensen S.L."/>
            <person name="Zaremba-Niedzwiedzka K."/>
            <person name="Martijn J."/>
            <person name="Lind A.E."/>
            <person name="van Eijk R."/>
            <person name="Schleper C."/>
            <person name="Guy L."/>
            <person name="Ettema T.J."/>
        </authorList>
    </citation>
    <scope>NUCLEOTIDE SEQUENCE</scope>
</reference>
<sequence length="59" mass="6792">YKSEYGNAVAWDGHRAVDLDMMEVVPVDVILNENFIRSLEKEDRMFMQTAVSHFGGSWV</sequence>
<proteinExistence type="predicted"/>
<dbReference type="AlphaFoldDB" id="A0A0F9GTG5"/>
<protein>
    <submittedName>
        <fullName evidence="1">Uncharacterized protein</fullName>
    </submittedName>
</protein>
<gene>
    <name evidence="1" type="ORF">LCGC14_2145530</name>
</gene>
<organism evidence="1">
    <name type="scientific">marine sediment metagenome</name>
    <dbReference type="NCBI Taxonomy" id="412755"/>
    <lineage>
        <taxon>unclassified sequences</taxon>
        <taxon>metagenomes</taxon>
        <taxon>ecological metagenomes</taxon>
    </lineage>
</organism>
<evidence type="ECO:0000313" key="1">
    <source>
        <dbReference type="EMBL" id="KKL66387.1"/>
    </source>
</evidence>
<name>A0A0F9GTG5_9ZZZZ</name>